<evidence type="ECO:0000256" key="12">
    <source>
        <dbReference type="ARBA" id="ARBA00032594"/>
    </source>
</evidence>
<dbReference type="EC" id="3.2.1.21" evidence="4"/>
<feature type="domain" description="Fibronectin type III-like" evidence="16">
    <location>
        <begin position="691"/>
        <end position="760"/>
    </location>
</feature>
<dbReference type="InterPro" id="IPR001764">
    <property type="entry name" value="Glyco_hydro_3_N"/>
</dbReference>
<feature type="signal peptide" evidence="15">
    <location>
        <begin position="1"/>
        <end position="17"/>
    </location>
</feature>
<accession>A0A157NRC6</accession>
<keyword evidence="8" id="KW-0119">Carbohydrate metabolism</keyword>
<dbReference type="PROSITE" id="PS51257">
    <property type="entry name" value="PROKAR_LIPOPROTEIN"/>
    <property type="match status" value="1"/>
</dbReference>
<gene>
    <name evidence="17" type="primary">bglX</name>
    <name evidence="17" type="ORF">SAMEA1982600_01886</name>
</gene>
<comment type="catalytic activity">
    <reaction evidence="1">
        <text>Hydrolysis of terminal, non-reducing beta-D-glucosyl residues with release of beta-D-glucose.</text>
        <dbReference type="EC" id="3.2.1.21"/>
    </reaction>
</comment>
<dbReference type="SMART" id="SM01217">
    <property type="entry name" value="Fn3_like"/>
    <property type="match status" value="1"/>
</dbReference>
<name>A0A157NRC6_9BORD</name>
<dbReference type="InterPro" id="IPR019800">
    <property type="entry name" value="Glyco_hydro_3_AS"/>
</dbReference>
<evidence type="ECO:0000256" key="9">
    <source>
        <dbReference type="ARBA" id="ARBA00023295"/>
    </source>
</evidence>
<dbReference type="InterPro" id="IPR036881">
    <property type="entry name" value="Glyco_hydro_3_C_sf"/>
</dbReference>
<dbReference type="AlphaFoldDB" id="A0A157NRC6"/>
<dbReference type="PROSITE" id="PS00775">
    <property type="entry name" value="GLYCOSYL_HYDROL_F3"/>
    <property type="match status" value="1"/>
</dbReference>
<organism evidence="17 18">
    <name type="scientific">Bordetella ansorpii</name>
    <dbReference type="NCBI Taxonomy" id="288768"/>
    <lineage>
        <taxon>Bacteria</taxon>
        <taxon>Pseudomonadati</taxon>
        <taxon>Pseudomonadota</taxon>
        <taxon>Betaproteobacteria</taxon>
        <taxon>Burkholderiales</taxon>
        <taxon>Alcaligenaceae</taxon>
        <taxon>Bordetella</taxon>
    </lineage>
</organism>
<dbReference type="Proteomes" id="UP000077037">
    <property type="component" value="Unassembled WGS sequence"/>
</dbReference>
<comment type="similarity">
    <text evidence="3 14">Belongs to the glycosyl hydrolase 3 family.</text>
</comment>
<keyword evidence="6" id="KW-0574">Periplasm</keyword>
<evidence type="ECO:0000256" key="10">
    <source>
        <dbReference type="ARBA" id="ARBA00031448"/>
    </source>
</evidence>
<dbReference type="InterPro" id="IPR036962">
    <property type="entry name" value="Glyco_hydro_3_N_sf"/>
</dbReference>
<evidence type="ECO:0000256" key="13">
    <source>
        <dbReference type="ARBA" id="ARBA00067498"/>
    </source>
</evidence>
<evidence type="ECO:0000313" key="17">
    <source>
        <dbReference type="EMBL" id="SAI23768.1"/>
    </source>
</evidence>
<dbReference type="PANTHER" id="PTHR42715:SF10">
    <property type="entry name" value="BETA-GLUCOSIDASE"/>
    <property type="match status" value="1"/>
</dbReference>
<dbReference type="FunFam" id="2.60.40.10:FF:000495">
    <property type="entry name" value="Periplasmic beta-glucosidase"/>
    <property type="match status" value="1"/>
</dbReference>
<evidence type="ECO:0000259" key="16">
    <source>
        <dbReference type="SMART" id="SM01217"/>
    </source>
</evidence>
<evidence type="ECO:0000256" key="11">
    <source>
        <dbReference type="ARBA" id="ARBA00032194"/>
    </source>
</evidence>
<dbReference type="Gene3D" id="2.60.40.10">
    <property type="entry name" value="Immunoglobulins"/>
    <property type="match status" value="1"/>
</dbReference>
<keyword evidence="9 14" id="KW-0326">Glycosidase</keyword>
<dbReference type="Gene3D" id="3.40.50.1700">
    <property type="entry name" value="Glycoside hydrolase family 3 C-terminal domain"/>
    <property type="match status" value="1"/>
</dbReference>
<dbReference type="Pfam" id="PF14310">
    <property type="entry name" value="Fn3-like"/>
    <property type="match status" value="1"/>
</dbReference>
<dbReference type="SUPFAM" id="SSF51445">
    <property type="entry name" value="(Trans)glycosidases"/>
    <property type="match status" value="1"/>
</dbReference>
<keyword evidence="7 14" id="KW-0378">Hydrolase</keyword>
<evidence type="ECO:0000256" key="15">
    <source>
        <dbReference type="SAM" id="SignalP"/>
    </source>
</evidence>
<dbReference type="FunFam" id="3.40.50.1700:FF:000004">
    <property type="entry name" value="Periplasmic beta-glucosidase"/>
    <property type="match status" value="1"/>
</dbReference>
<dbReference type="NCBIfam" id="NF011678">
    <property type="entry name" value="PRK15098.1"/>
    <property type="match status" value="1"/>
</dbReference>
<evidence type="ECO:0000256" key="8">
    <source>
        <dbReference type="ARBA" id="ARBA00023277"/>
    </source>
</evidence>
<dbReference type="EMBL" id="FKBS01000014">
    <property type="protein sequence ID" value="SAI23768.1"/>
    <property type="molecule type" value="Genomic_DNA"/>
</dbReference>
<evidence type="ECO:0000313" key="18">
    <source>
        <dbReference type="Proteomes" id="UP000077037"/>
    </source>
</evidence>
<evidence type="ECO:0000256" key="1">
    <source>
        <dbReference type="ARBA" id="ARBA00000448"/>
    </source>
</evidence>
<evidence type="ECO:0000256" key="14">
    <source>
        <dbReference type="RuleBase" id="RU361161"/>
    </source>
</evidence>
<dbReference type="Pfam" id="PF01915">
    <property type="entry name" value="Glyco_hydro_3_C"/>
    <property type="match status" value="1"/>
</dbReference>
<feature type="chain" id="PRO_5007614624" description="Periplasmic beta-glucosidase" evidence="15">
    <location>
        <begin position="18"/>
        <end position="771"/>
    </location>
</feature>
<proteinExistence type="inferred from homology"/>
<evidence type="ECO:0000256" key="7">
    <source>
        <dbReference type="ARBA" id="ARBA00022801"/>
    </source>
</evidence>
<dbReference type="GO" id="GO:0008422">
    <property type="term" value="F:beta-glucosidase activity"/>
    <property type="evidence" value="ECO:0007669"/>
    <property type="project" value="UniProtKB-EC"/>
</dbReference>
<comment type="subcellular location">
    <subcellularLocation>
        <location evidence="2">Periplasm</location>
    </subcellularLocation>
</comment>
<dbReference type="InterPro" id="IPR002772">
    <property type="entry name" value="Glyco_hydro_3_C"/>
</dbReference>
<evidence type="ECO:0000256" key="5">
    <source>
        <dbReference type="ARBA" id="ARBA00022729"/>
    </source>
</evidence>
<evidence type="ECO:0000256" key="3">
    <source>
        <dbReference type="ARBA" id="ARBA00005336"/>
    </source>
</evidence>
<dbReference type="GO" id="GO:0005975">
    <property type="term" value="P:carbohydrate metabolic process"/>
    <property type="evidence" value="ECO:0007669"/>
    <property type="project" value="InterPro"/>
</dbReference>
<evidence type="ECO:0000256" key="4">
    <source>
        <dbReference type="ARBA" id="ARBA00012744"/>
    </source>
</evidence>
<dbReference type="InterPro" id="IPR050288">
    <property type="entry name" value="Cellulose_deg_GH3"/>
</dbReference>
<evidence type="ECO:0000256" key="2">
    <source>
        <dbReference type="ARBA" id="ARBA00004418"/>
    </source>
</evidence>
<dbReference type="InterPro" id="IPR013783">
    <property type="entry name" value="Ig-like_fold"/>
</dbReference>
<keyword evidence="5 15" id="KW-0732">Signal</keyword>
<dbReference type="InterPro" id="IPR026891">
    <property type="entry name" value="Fn3-like"/>
</dbReference>
<dbReference type="PRINTS" id="PR00133">
    <property type="entry name" value="GLHYDRLASE3"/>
</dbReference>
<sequence length="771" mass="83603">MKRLAAFAAAALLAACAQQPTQPLSGPDTAPTRQAAQARESYIDGLMQRMTLQEKIGQLRLRSVDAGPDAHKEVLLDEIRTGQVGAIFNTVTRPDIRVLQDAAMQSRLKIPLFFAYDVIHGHRTVFPIGLGLASSWDMDAIARSGRVSAIEANADGLNLTFSPMVDISRDPRWGRNSEGYGEDTYLTSRIGATLVKAYQGDDPSAPGTIMASVKHFALYGAIEGARDYNTVDMSPQRMYQDYLPPYKAAIDAGAAGVMIALNAVNGVPATADKWLLQDLLRKQWGFKGITISDHGAILELLRHGVAADGRDAARLAIQAGADLSMNDKVYGQDLEPLVKSGEVAIADIDRAVRDVLRVKYDLGLFRDAYRHVGQAADDPADTDAESRLHRADARDVARRSLVLLKNSANTLPLRKQGTIAVIGPLARSQRDVMGNWSAAGKARQAVSVYQGLAEATAGRATLRYAKGANVIDDARIVTYLNEFEQDVDVDPRTPQAMIDEAVQTARASDVVVAVVGESQGMAHEASSRTDIVIPDSQRALLRALKATGKPLVIVLMNGRPLALEWEDANADAMLETWYAGTEGGHAIADVLFGDYNPSGKLPMTFPRVVGQVPLYYNHLNTGRPFDPARPNKYTSRYFDHENGPLYPFGYGLSYTTFDLSGVTLSTAQLARGGKLTASVTVRNSGQRDGETVVQLYVQDPVASISRPVKELKGFSKLFLKAGESRVVSFEIGDAQLGFYDGQGRFNVEPGQFNVYLGLDSRDANAASFVLR</sequence>
<dbReference type="SUPFAM" id="SSF52279">
    <property type="entry name" value="Beta-D-glucan exohydrolase, C-terminal domain"/>
    <property type="match status" value="1"/>
</dbReference>
<reference evidence="17 18" key="1">
    <citation type="submission" date="2016-03" db="EMBL/GenBank/DDBJ databases">
        <authorList>
            <consortium name="Pathogen Informatics"/>
        </authorList>
    </citation>
    <scope>NUCLEOTIDE SEQUENCE [LARGE SCALE GENOMIC DNA]</scope>
    <source>
        <strain evidence="17 18">NCTC13364</strain>
    </source>
</reference>
<dbReference type="InterPro" id="IPR017853">
    <property type="entry name" value="GH"/>
</dbReference>
<dbReference type="PANTHER" id="PTHR42715">
    <property type="entry name" value="BETA-GLUCOSIDASE"/>
    <property type="match status" value="1"/>
</dbReference>
<dbReference type="Pfam" id="PF00933">
    <property type="entry name" value="Glyco_hydro_3"/>
    <property type="match status" value="1"/>
</dbReference>
<dbReference type="GO" id="GO:0042597">
    <property type="term" value="C:periplasmic space"/>
    <property type="evidence" value="ECO:0007669"/>
    <property type="project" value="UniProtKB-SubCell"/>
</dbReference>
<dbReference type="FunFam" id="3.20.20.300:FF:000005">
    <property type="entry name" value="Periplasmic beta-glucosidase"/>
    <property type="match status" value="1"/>
</dbReference>
<evidence type="ECO:0000256" key="6">
    <source>
        <dbReference type="ARBA" id="ARBA00022764"/>
    </source>
</evidence>
<dbReference type="Gene3D" id="3.20.20.300">
    <property type="entry name" value="Glycoside hydrolase, family 3, N-terminal domain"/>
    <property type="match status" value="1"/>
</dbReference>
<protein>
    <recommendedName>
        <fullName evidence="13">Periplasmic beta-glucosidase</fullName>
        <ecNumber evidence="4">3.2.1.21</ecNumber>
    </recommendedName>
    <alternativeName>
        <fullName evidence="12">Beta-D-glucoside glucohydrolase</fullName>
    </alternativeName>
    <alternativeName>
        <fullName evidence="10">Cellobiase</fullName>
    </alternativeName>
    <alternativeName>
        <fullName evidence="11">Gentiobiase</fullName>
    </alternativeName>
</protein>